<proteinExistence type="inferred from homology"/>
<accession>A0A7I8C302</accession>
<dbReference type="GO" id="GO:0005524">
    <property type="term" value="F:ATP binding"/>
    <property type="evidence" value="ECO:0007669"/>
    <property type="project" value="InterPro"/>
</dbReference>
<evidence type="ECO:0000259" key="2">
    <source>
        <dbReference type="Pfam" id="PF03135"/>
    </source>
</evidence>
<protein>
    <recommendedName>
        <fullName evidence="2">CagE TrbE VirB component of type IV transporter system central domain-containing protein</fullName>
    </recommendedName>
</protein>
<organism evidence="3 4">
    <name type="scientific">Paraburkholderia largidicola</name>
    <dbReference type="NCBI Taxonomy" id="3014751"/>
    <lineage>
        <taxon>Bacteria</taxon>
        <taxon>Pseudomonadati</taxon>
        <taxon>Pseudomonadota</taxon>
        <taxon>Betaproteobacteria</taxon>
        <taxon>Burkholderiales</taxon>
        <taxon>Burkholderiaceae</taxon>
        <taxon>Paraburkholderia</taxon>
    </lineage>
</organism>
<reference evidence="3 4" key="1">
    <citation type="journal article" date="2020" name="Genes (Basel)">
        <title>Genomic Comparison of Insect Gut Symbionts from Divergent Burkholderia Subclades.</title>
        <authorList>
            <person name="Takeshita K."/>
            <person name="Kikuchi Y."/>
        </authorList>
    </citation>
    <scope>NUCLEOTIDE SEQUENCE [LARGE SCALE GENOMIC DNA]</scope>
    <source>
        <strain evidence="3 4">PGU16</strain>
        <plasmid evidence="3 4">PPGU16_p3</plasmid>
    </source>
</reference>
<evidence type="ECO:0000313" key="4">
    <source>
        <dbReference type="Proteomes" id="UP000510888"/>
    </source>
</evidence>
<name>A0A7I8C302_9BURK</name>
<evidence type="ECO:0000256" key="1">
    <source>
        <dbReference type="ARBA" id="ARBA00006512"/>
    </source>
</evidence>
<dbReference type="PANTHER" id="PTHR30121:SF6">
    <property type="entry name" value="SLR6007 PROTEIN"/>
    <property type="match status" value="1"/>
</dbReference>
<dbReference type="EMBL" id="AP023178">
    <property type="protein sequence ID" value="BCF95412.1"/>
    <property type="molecule type" value="Genomic_DNA"/>
</dbReference>
<keyword evidence="4" id="KW-1185">Reference proteome</keyword>
<dbReference type="InterPro" id="IPR027417">
    <property type="entry name" value="P-loop_NTPase"/>
</dbReference>
<dbReference type="Proteomes" id="UP000510888">
    <property type="component" value="Plasmid PPGU16_p3"/>
</dbReference>
<geneLocation type="plasmid" evidence="3 4">
    <name>PPGU16_p3</name>
</geneLocation>
<dbReference type="SUPFAM" id="SSF52540">
    <property type="entry name" value="P-loop containing nucleoside triphosphate hydrolases"/>
    <property type="match status" value="1"/>
</dbReference>
<comment type="similarity">
    <text evidence="1">Belongs to the TrbE/VirB4 family.</text>
</comment>
<dbReference type="InterPro" id="IPR051162">
    <property type="entry name" value="T4SS_component"/>
</dbReference>
<feature type="domain" description="CagE TrbE VirB component of type IV transporter system central" evidence="2">
    <location>
        <begin position="161"/>
        <end position="356"/>
    </location>
</feature>
<evidence type="ECO:0000313" key="3">
    <source>
        <dbReference type="EMBL" id="BCF95412.1"/>
    </source>
</evidence>
<dbReference type="AlphaFoldDB" id="A0A7I8C302"/>
<dbReference type="Gene3D" id="3.40.50.300">
    <property type="entry name" value="P-loop containing nucleotide triphosphate hydrolases"/>
    <property type="match status" value="1"/>
</dbReference>
<gene>
    <name evidence="3" type="primary">virB4</name>
    <name evidence="3" type="ORF">PPGU16_84790</name>
</gene>
<sequence>MTAASISSEFLKRIPAAEEWLPKYGRHLTNRVIGMDNRLLVCIRLMGMPFESVSDALVVNEFDNLTKNYSDVGRDHGNKLAMWTHFLRRKVRFNQRYNFTTRFGREFTQKYLKRFHEGDYYENSFYISLILKYEDLDDGLKDIGQLADQLVKSLSPYDPEYLETYERNGIMFSSAYKFLGNLWNGFEEEQPVSASTARELIPSVWAHFGYDTGELRSDVSSQFCVCYDLKDFPKAGWGQLNPMLSVQAEFNITQSYGAMTSFEANRAIESQINKLVSTGDKAQHQIDELKLAQGYVSTGELAFGDYHGALVVFGSSVKEATDKGNHVATRAKNECGFGWNKATLSAPYTYASQMPGAKVKPRPMPKSSRSLACAFTLHDYSAGKSTGNPIGDGSAVMPLQTVSKKLYNFNFHATRDDENSLGEKVAGHTLLLGTTGVGKTALQLAIATFFQRFEPMMFGLDVGRSMEIWWRQMGGTYIRLSPGKRTGFAPFAMQDTPLNRQHWYDLVEICGQDSDGKLSASDKLKIKEAVDTVASLSDVKERTFSRLLESIEDEGGDCLFTRLSQWCYATEGRYAYVFDNPPGMLPDLTDMRRLAFDVTEFAKENYEPSEAVFTHIFFIKKLMKRSGKLLMSIVEEFWLPLKYRMTREDIEATLAAGRKEGEFMVLVTQQPEQAIASPVFPQIRSLTATKIYLPDPAAEWEGYKRTNMTEKEFSQFSKLGKSSRIFLIKQGNQSAFATLDLHGFQDEMVVLSSSPENILLMEQCIEEHGEDPDAWLRPLQEKVFAAALYQKLILEFQSEPAVVASALQAGIHKWREQKRAEDEALAAIESALI</sequence>
<dbReference type="InterPro" id="IPR018145">
    <property type="entry name" value="CagE_TrbE_VirB_cntrl_dom"/>
</dbReference>
<dbReference type="KEGG" id="plad:PPGU16_84790"/>
<dbReference type="Pfam" id="PF03135">
    <property type="entry name" value="CagE_TrbE_VirB"/>
    <property type="match status" value="1"/>
</dbReference>
<keyword evidence="3" id="KW-0614">Plasmid</keyword>
<dbReference type="PANTHER" id="PTHR30121">
    <property type="entry name" value="UNCHARACTERIZED PROTEIN YJGR-RELATED"/>
    <property type="match status" value="1"/>
</dbReference>
<dbReference type="RefSeq" id="WP_243460838.1">
    <property type="nucleotide sequence ID" value="NZ_AP023178.1"/>
</dbReference>